<keyword evidence="3" id="KW-1185">Reference proteome</keyword>
<evidence type="ECO:0000313" key="2">
    <source>
        <dbReference type="EMBL" id="MCY1004374.1"/>
    </source>
</evidence>
<feature type="compositionally biased region" description="Basic residues" evidence="1">
    <location>
        <begin position="1"/>
        <end position="11"/>
    </location>
</feature>
<organism evidence="2 3">
    <name type="scientific">Nannocystis pusilla</name>
    <dbReference type="NCBI Taxonomy" id="889268"/>
    <lineage>
        <taxon>Bacteria</taxon>
        <taxon>Pseudomonadati</taxon>
        <taxon>Myxococcota</taxon>
        <taxon>Polyangia</taxon>
        <taxon>Nannocystales</taxon>
        <taxon>Nannocystaceae</taxon>
        <taxon>Nannocystis</taxon>
    </lineage>
</organism>
<name>A0A9X3EJI5_9BACT</name>
<evidence type="ECO:0000313" key="3">
    <source>
        <dbReference type="Proteomes" id="UP001150924"/>
    </source>
</evidence>
<feature type="compositionally biased region" description="Polar residues" evidence="1">
    <location>
        <begin position="20"/>
        <end position="31"/>
    </location>
</feature>
<protein>
    <submittedName>
        <fullName evidence="2">Uncharacterized protein</fullName>
    </submittedName>
</protein>
<dbReference type="Proteomes" id="UP001150924">
    <property type="component" value="Unassembled WGS sequence"/>
</dbReference>
<gene>
    <name evidence="2" type="ORF">OV079_02085</name>
</gene>
<dbReference type="RefSeq" id="WP_267765915.1">
    <property type="nucleotide sequence ID" value="NZ_JAPNKE010000002.1"/>
</dbReference>
<feature type="region of interest" description="Disordered" evidence="1">
    <location>
        <begin position="1"/>
        <end position="40"/>
    </location>
</feature>
<dbReference type="EMBL" id="JAPNKE010000002">
    <property type="protein sequence ID" value="MCY1004374.1"/>
    <property type="molecule type" value="Genomic_DNA"/>
</dbReference>
<accession>A0A9X3EJI5</accession>
<evidence type="ECO:0000256" key="1">
    <source>
        <dbReference type="SAM" id="MobiDB-lite"/>
    </source>
</evidence>
<dbReference type="AlphaFoldDB" id="A0A9X3EJI5"/>
<reference evidence="2" key="1">
    <citation type="submission" date="2022-11" db="EMBL/GenBank/DDBJ databases">
        <title>Minimal conservation of predation-associated metabolite biosynthetic gene clusters underscores biosynthetic potential of Myxococcota including descriptions for ten novel species: Archangium lansinium sp. nov., Myxococcus landrumus sp. nov., Nannocystis bai.</title>
        <authorList>
            <person name="Ahearne A."/>
            <person name="Stevens C."/>
            <person name="Phillips K."/>
        </authorList>
    </citation>
    <scope>NUCLEOTIDE SEQUENCE</scope>
    <source>
        <strain evidence="2">Na p29</strain>
    </source>
</reference>
<sequence length="75" mass="7923">MRTRSQARPSHRQSAPPVATAQTTVPSSAPTETCEKVETSGWVGTGSQACWFHRQTAPPVATPQSVVPSRPPAAI</sequence>
<proteinExistence type="predicted"/>
<comment type="caution">
    <text evidence="2">The sequence shown here is derived from an EMBL/GenBank/DDBJ whole genome shotgun (WGS) entry which is preliminary data.</text>
</comment>